<protein>
    <recommendedName>
        <fullName evidence="12">Peptidase M16 N-terminal domain-containing protein</fullName>
    </recommendedName>
</protein>
<dbReference type="EMBL" id="BRXZ01000935">
    <property type="protein sequence ID" value="GMH57895.1"/>
    <property type="molecule type" value="Genomic_DNA"/>
</dbReference>
<dbReference type="PANTHER" id="PTHR43690:SF33">
    <property type="entry name" value="STROMAL PROCESSING PEPTIDASE, CHLOROPLASTIC"/>
    <property type="match status" value="1"/>
</dbReference>
<dbReference type="InterPro" id="IPR011249">
    <property type="entry name" value="Metalloenz_LuxS/M16"/>
</dbReference>
<keyword evidence="11" id="KW-1185">Reference proteome</keyword>
<keyword evidence="5" id="KW-0482">Metalloprotease</keyword>
<gene>
    <name evidence="10" type="ORF">TrRE_jg246</name>
</gene>
<keyword evidence="2" id="KW-0645">Protease</keyword>
<dbReference type="InterPro" id="IPR050626">
    <property type="entry name" value="Peptidase_M16"/>
</dbReference>
<organism evidence="10 11">
    <name type="scientific">Triparma retinervis</name>
    <dbReference type="NCBI Taxonomy" id="2557542"/>
    <lineage>
        <taxon>Eukaryota</taxon>
        <taxon>Sar</taxon>
        <taxon>Stramenopiles</taxon>
        <taxon>Ochrophyta</taxon>
        <taxon>Bolidophyceae</taxon>
        <taxon>Parmales</taxon>
        <taxon>Triparmaceae</taxon>
        <taxon>Triparma</taxon>
    </lineage>
</organism>
<name>A0A9W6ZXX6_9STRA</name>
<keyword evidence="6" id="KW-0175">Coiled coil</keyword>
<accession>A0A9W6ZXX6</accession>
<feature type="coiled-coil region" evidence="6">
    <location>
        <begin position="241"/>
        <end position="289"/>
    </location>
</feature>
<feature type="region of interest" description="Disordered" evidence="7">
    <location>
        <begin position="499"/>
        <end position="544"/>
    </location>
</feature>
<evidence type="ECO:0000259" key="8">
    <source>
        <dbReference type="Pfam" id="PF00675"/>
    </source>
</evidence>
<reference evidence="10" key="1">
    <citation type="submission" date="2022-07" db="EMBL/GenBank/DDBJ databases">
        <title>Genome analysis of Parmales, a sister group of diatoms, reveals the evolutionary specialization of diatoms from phago-mixotrophs to photoautotrophs.</title>
        <authorList>
            <person name="Ban H."/>
            <person name="Sato S."/>
            <person name="Yoshikawa S."/>
            <person name="Kazumasa Y."/>
            <person name="Nakamura Y."/>
            <person name="Ichinomiya M."/>
            <person name="Saitoh K."/>
            <person name="Sato N."/>
            <person name="Blanc-Mathieu R."/>
            <person name="Endo H."/>
            <person name="Kuwata A."/>
            <person name="Ogata H."/>
        </authorList>
    </citation>
    <scope>NUCLEOTIDE SEQUENCE</scope>
</reference>
<sequence length="1243" mass="137435">MADDEEAPNPELAMSAENAKLACEVAVQLSDEEVTASLSNLKVTIEEGQGRVKRAGERLTKLRSESSSASIYLQQKIADNFVTIERLEKEISEEQEARRESEFALINEVVGNKEKFSLRLESLRHELDEKTQDLAVILEFSEGQKETKERLERMRVQLEQQREKHRLARLNLSRKLDAELEKIGRDWEDQLSSTRDSLLRMTDDSLDSSTRRVIMETEKISGEVVYQDKEAAKLGAATRAGERLRAQLRGQLKEAERLEQSGAKKAYMYTRIIRKLRAMNAQRREALEEKVGSGRGGEEERDRARARGEERLAELVGAHKDANAAQREYNRVAKEARDKIDVVRSCRSGVVETMLDALGEFYEDDDEGSVELGWRREEVEEEEERLERLKLHRGYTSDLLGEEDDDDAKTIQSQLLTTEASMIDSIVGSDPALRSIFGLLPEDDEVSYDGGGHDGRGGGADPEDHFTSIADLRPDRRTRYLRRLVAKVHGFQMSQGFRASAGPAGVEGAGLGEAGGGAGTASPEGEDVGDGTVSSLPPISNPSGTSNVLTSILGGDVPPMPSRFFAPVKVAATLKMTASTQTELDVGGKVAASHLARRGEEREGEKARRRLHRGVDSPGYSPGGIISRKIQPSNSVINMPPTTVTSGRKLPSHETTVTGVLPNGFSYVILPNASPPGRFEAHLQVFTGSANELQHQQGIAHLTEHVAYMGSTKRERLFGTGSQTNAYTDFHHTVFYASCPCDIPGGEGFENSVFGGGARGKNGMMPLALDALLEVMEARVEPSRLEKERQAVLSEMTMVNTIEYRVECQILSTLHRENRLAKRFPIGKEALIRSWDTDDVKEFHRTHYRPDNVLLYIVGDVDTDEVERVIEDKFGALDGGSYEGQIGPEEKKEEAPSGMSAMSWHYPPVVHQWGESNSIRPHIFRHELLRSFSLHLFAKRAVKPIVTIEDFKRSLSKRIVLAALQIRLNVNARGDDAPFTFVEFNQLDSPREGCSVCSLDLMAESSRWREAVVMSVSEIRRLGKYGLTEGEMMRYAGALLSDSQQVAAQGDRIAHGDQLSYLMETVACGHALMSPGQSYEMTGKALEEMTLGDVNEAARELCEHVLSLGEVEGVDIDGPVIAVACGTKDEGMEGDVPCNERNLVEAILEAGNLEVKPEEDIVVPRTLVEEEELRGFMKEQNPTWEGGRFTDGTPPTDSDKITTPITLRRLSNGIRVGVTSTDTESQRGHLRIVAPGGRVAEER</sequence>
<evidence type="ECO:0000256" key="3">
    <source>
        <dbReference type="ARBA" id="ARBA00022801"/>
    </source>
</evidence>
<dbReference type="OrthoDB" id="952271at2759"/>
<feature type="compositionally biased region" description="Gly residues" evidence="7">
    <location>
        <begin position="505"/>
        <end position="519"/>
    </location>
</feature>
<evidence type="ECO:0000256" key="1">
    <source>
        <dbReference type="ARBA" id="ARBA00007261"/>
    </source>
</evidence>
<evidence type="ECO:0000259" key="9">
    <source>
        <dbReference type="Pfam" id="PF05193"/>
    </source>
</evidence>
<evidence type="ECO:0008006" key="12">
    <source>
        <dbReference type="Google" id="ProtNLM"/>
    </source>
</evidence>
<evidence type="ECO:0000256" key="4">
    <source>
        <dbReference type="ARBA" id="ARBA00022833"/>
    </source>
</evidence>
<comment type="similarity">
    <text evidence="1">Belongs to the peptidase M16 family.</text>
</comment>
<feature type="domain" description="Peptidase M16 C-terminal" evidence="9">
    <location>
        <begin position="835"/>
        <end position="892"/>
    </location>
</feature>
<keyword evidence="3" id="KW-0378">Hydrolase</keyword>
<dbReference type="Pfam" id="PF05193">
    <property type="entry name" value="Peptidase_M16_C"/>
    <property type="match status" value="1"/>
</dbReference>
<feature type="compositionally biased region" description="Polar residues" evidence="7">
    <location>
        <begin position="1193"/>
        <end position="1202"/>
    </location>
</feature>
<proteinExistence type="inferred from homology"/>
<feature type="region of interest" description="Disordered" evidence="7">
    <location>
        <begin position="595"/>
        <end position="628"/>
    </location>
</feature>
<feature type="region of interest" description="Disordered" evidence="7">
    <location>
        <begin position="1181"/>
        <end position="1202"/>
    </location>
</feature>
<dbReference type="GO" id="GO:0006508">
    <property type="term" value="P:proteolysis"/>
    <property type="evidence" value="ECO:0007669"/>
    <property type="project" value="UniProtKB-KW"/>
</dbReference>
<dbReference type="SUPFAM" id="SSF63411">
    <property type="entry name" value="LuxS/MPP-like metallohydrolase"/>
    <property type="match status" value="1"/>
</dbReference>
<evidence type="ECO:0000256" key="6">
    <source>
        <dbReference type="SAM" id="Coils"/>
    </source>
</evidence>
<dbReference type="Pfam" id="PF00675">
    <property type="entry name" value="Peptidase_M16"/>
    <property type="match status" value="1"/>
</dbReference>
<dbReference type="PANTHER" id="PTHR43690">
    <property type="entry name" value="NARDILYSIN"/>
    <property type="match status" value="1"/>
</dbReference>
<feature type="compositionally biased region" description="Polar residues" evidence="7">
    <location>
        <begin position="532"/>
        <end position="544"/>
    </location>
</feature>
<keyword evidence="4" id="KW-0862">Zinc</keyword>
<evidence type="ECO:0000313" key="10">
    <source>
        <dbReference type="EMBL" id="GMH57895.1"/>
    </source>
</evidence>
<evidence type="ECO:0000313" key="11">
    <source>
        <dbReference type="Proteomes" id="UP001165082"/>
    </source>
</evidence>
<comment type="caution">
    <text evidence="10">The sequence shown here is derived from an EMBL/GenBank/DDBJ whole genome shotgun (WGS) entry which is preliminary data.</text>
</comment>
<dbReference type="InterPro" id="IPR011765">
    <property type="entry name" value="Pept_M16_N"/>
</dbReference>
<feature type="compositionally biased region" description="Basic and acidic residues" evidence="7">
    <location>
        <begin position="451"/>
        <end position="468"/>
    </location>
</feature>
<evidence type="ECO:0000256" key="5">
    <source>
        <dbReference type="ARBA" id="ARBA00023049"/>
    </source>
</evidence>
<dbReference type="AlphaFoldDB" id="A0A9W6ZXX6"/>
<evidence type="ECO:0000256" key="2">
    <source>
        <dbReference type="ARBA" id="ARBA00022670"/>
    </source>
</evidence>
<feature type="region of interest" description="Disordered" evidence="7">
    <location>
        <begin position="448"/>
        <end position="468"/>
    </location>
</feature>
<dbReference type="Gene3D" id="3.30.830.10">
    <property type="entry name" value="Metalloenzyme, LuxS/M16 peptidase-like"/>
    <property type="match status" value="2"/>
</dbReference>
<dbReference type="InterPro" id="IPR007863">
    <property type="entry name" value="Peptidase_M16_C"/>
</dbReference>
<feature type="compositionally biased region" description="Basic and acidic residues" evidence="7">
    <location>
        <begin position="597"/>
        <end position="606"/>
    </location>
</feature>
<dbReference type="GO" id="GO:0008237">
    <property type="term" value="F:metallopeptidase activity"/>
    <property type="evidence" value="ECO:0007669"/>
    <property type="project" value="UniProtKB-KW"/>
</dbReference>
<dbReference type="Proteomes" id="UP001165082">
    <property type="component" value="Unassembled WGS sequence"/>
</dbReference>
<feature type="domain" description="Peptidase M16 N-terminal" evidence="8">
    <location>
        <begin position="668"/>
        <end position="822"/>
    </location>
</feature>
<evidence type="ECO:0000256" key="7">
    <source>
        <dbReference type="SAM" id="MobiDB-lite"/>
    </source>
</evidence>
<dbReference type="GO" id="GO:0046872">
    <property type="term" value="F:metal ion binding"/>
    <property type="evidence" value="ECO:0007669"/>
    <property type="project" value="InterPro"/>
</dbReference>
<feature type="coiled-coil region" evidence="6">
    <location>
        <begin position="45"/>
        <end position="175"/>
    </location>
</feature>